<gene>
    <name evidence="1" type="ORF">JFY71_04660</name>
</gene>
<dbReference type="EMBL" id="CP066744">
    <property type="protein sequence ID" value="QQK08830.1"/>
    <property type="molecule type" value="Genomic_DNA"/>
</dbReference>
<accession>A0AC61MT23</accession>
<reference evidence="1 2" key="1">
    <citation type="journal article" date="2022" name="Int. J. Syst. Evol. Microbiol.">
        <title>Miniphocaeibacter halophilus sp. nov., an ammonium-tolerant acetate-producing bacterium isolated from a biogas system.</title>
        <authorList>
            <person name="Schnurer A."/>
            <person name="Singh A."/>
            <person name="Bi S."/>
            <person name="Qiao W."/>
            <person name="Westerholm M."/>
        </authorList>
    </citation>
    <scope>NUCLEOTIDE SEQUENCE [LARGE SCALE GENOMIC DNA]</scope>
    <source>
        <strain evidence="1 2">AMB_01</strain>
    </source>
</reference>
<name>A0AC61MT23_9FIRM</name>
<evidence type="ECO:0000313" key="2">
    <source>
        <dbReference type="Proteomes" id="UP000595814"/>
    </source>
</evidence>
<sequence>MKRILFILISVITLLFTGLKSSANEEFTEIRRISGDNRYLTSVEFSRKNFSSSEFAVITSGQDFPDAISSGALAQILKAPILLVENNNISNEVREEIGRLGADKVYIVGGESKIKESLIKTLNIDYEILAGKDRYETSEKVLEKYEEISGVEEENIIIAGGNNYPDALSASYLAKELKKPILLVNGENNYLNRAKYAVGSLKSLNLKEFNGELIYGPDRYATSLAVMKYLGKENNEILISSGIEYADALVASSIGKPILLSDKEGFSREIIEYIGSLSPNNIIFMGGEKLLPKYLEDQIIGSIDYNFENAVLPEPMKSNTSGKVMIFTYHDVGDKEHRYQRTPEGFKYDILNLYKKGYLPVSLKDYMRGEINIPSGYTPYVITFDDGNKNKFNILDNGEIDPNSSYAILKELEGKLEFFNPYATFFVSGEIPFGQKEYIEYKFKLMIESGMDIGNHTKNHANLKENPRKIEEEIAIQKSNLEKYLPEDYEVNTFAIPFSSVFSGREYKRLISGTFNGIKYNNIAIGIGGWAPDYYPNKSNYNLVSRIPGTRIGVDGYGMYDFIDYFDKNPNERYVK</sequence>
<keyword evidence="2" id="KW-1185">Reference proteome</keyword>
<protein>
    <submittedName>
        <fullName evidence="1">Cell wall-binding repeat-containing protein</fullName>
    </submittedName>
</protein>
<organism evidence="1 2">
    <name type="scientific">Miniphocaeibacter halophilus</name>
    <dbReference type="NCBI Taxonomy" id="2931922"/>
    <lineage>
        <taxon>Bacteria</taxon>
        <taxon>Bacillati</taxon>
        <taxon>Bacillota</taxon>
        <taxon>Tissierellia</taxon>
        <taxon>Tissierellales</taxon>
        <taxon>Peptoniphilaceae</taxon>
        <taxon>Miniphocaeibacter</taxon>
    </lineage>
</organism>
<dbReference type="Proteomes" id="UP000595814">
    <property type="component" value="Chromosome"/>
</dbReference>
<evidence type="ECO:0000313" key="1">
    <source>
        <dbReference type="EMBL" id="QQK08830.1"/>
    </source>
</evidence>
<proteinExistence type="predicted"/>